<dbReference type="NCBIfam" id="TIGR01730">
    <property type="entry name" value="RND_mfp"/>
    <property type="match status" value="1"/>
</dbReference>
<dbReference type="Proteomes" id="UP001310692">
    <property type="component" value="Unassembled WGS sequence"/>
</dbReference>
<sequence length="404" mass="43732">MNGRALVAILSALALAGCNAAARESRTQYETAAVERGDIQDIVPAVGRIQPATQVEVGAEISGRLTGIFADFGDPVAEGQLLARIDPAPFEARLTQARAAARTARARHEVARIEQETADRELERGEALVERGTLPQSQLDERRARLDTATARLAEAAASLELAESGVEQAEFDLSRTEIRSPIDGFVQDRLVEAGQAVSAAQSAPTLFLVSADLSRVEIEALVAEGDIGRVQPGMRVRFTVDAYPDETFEGVAGPVRPSPRTQGRFVSYPVIIEAEDPQQQLLPGMTASVELVHAEARFVLRVPVAALYVIPTDWFPEGITDDDIRAVGIEPDFPTENLRRAAYIGLVAGRMIRQGQRRLFVLRDGAPRMLAVRLGAEDEQFVEILEGDLAIGDQVITRELGPS</sequence>
<dbReference type="SUPFAM" id="SSF111369">
    <property type="entry name" value="HlyD-like secretion proteins"/>
    <property type="match status" value="1"/>
</dbReference>
<dbReference type="InterPro" id="IPR050465">
    <property type="entry name" value="UPF0194_transport"/>
</dbReference>
<dbReference type="Pfam" id="PF25917">
    <property type="entry name" value="BSH_RND"/>
    <property type="match status" value="1"/>
</dbReference>
<keyword evidence="8" id="KW-1185">Reference proteome</keyword>
<keyword evidence="3" id="KW-0175">Coiled coil</keyword>
<dbReference type="PROSITE" id="PS51257">
    <property type="entry name" value="PROKAR_LIPOPROTEIN"/>
    <property type="match status" value="1"/>
</dbReference>
<reference evidence="7 8" key="1">
    <citation type="submission" date="2024-01" db="EMBL/GenBank/DDBJ databases">
        <title>Hyphobacterium bacterium isolated from marine sediment.</title>
        <authorList>
            <person name="Zhao S."/>
        </authorList>
    </citation>
    <scope>NUCLEOTIDE SEQUENCE [LARGE SCALE GENOMIC DNA]</scope>
    <source>
        <strain evidence="7 8">Y60-23</strain>
    </source>
</reference>
<comment type="caution">
    <text evidence="7">The sequence shown here is derived from an EMBL/GenBank/DDBJ whole genome shotgun (WGS) entry which is preliminary data.</text>
</comment>
<protein>
    <submittedName>
        <fullName evidence="7">Efflux RND transporter periplasmic adaptor subunit</fullName>
    </submittedName>
</protein>
<dbReference type="InterPro" id="IPR058625">
    <property type="entry name" value="MdtA-like_BSH"/>
</dbReference>
<proteinExistence type="inferred from homology"/>
<dbReference type="Gene3D" id="2.40.50.100">
    <property type="match status" value="1"/>
</dbReference>
<evidence type="ECO:0000256" key="3">
    <source>
        <dbReference type="ARBA" id="ARBA00023054"/>
    </source>
</evidence>
<evidence type="ECO:0000313" key="7">
    <source>
        <dbReference type="EMBL" id="MEE2566852.1"/>
    </source>
</evidence>
<evidence type="ECO:0000256" key="1">
    <source>
        <dbReference type="ARBA" id="ARBA00004196"/>
    </source>
</evidence>
<dbReference type="Pfam" id="PF25954">
    <property type="entry name" value="Beta-barrel_RND_2"/>
    <property type="match status" value="1"/>
</dbReference>
<feature type="domain" description="CusB-like beta-barrel" evidence="6">
    <location>
        <begin position="219"/>
        <end position="294"/>
    </location>
</feature>
<dbReference type="PANTHER" id="PTHR32347:SF14">
    <property type="entry name" value="EFFLUX SYSTEM COMPONENT YKNX-RELATED"/>
    <property type="match status" value="1"/>
</dbReference>
<organism evidence="7 8">
    <name type="scientific">Hyphobacterium marinum</name>
    <dbReference type="NCBI Taxonomy" id="3116574"/>
    <lineage>
        <taxon>Bacteria</taxon>
        <taxon>Pseudomonadati</taxon>
        <taxon>Pseudomonadota</taxon>
        <taxon>Alphaproteobacteria</taxon>
        <taxon>Maricaulales</taxon>
        <taxon>Maricaulaceae</taxon>
        <taxon>Hyphobacterium</taxon>
    </lineage>
</organism>
<name>A0ABU7LZY7_9PROT</name>
<accession>A0ABU7LZY7</accession>
<evidence type="ECO:0000256" key="4">
    <source>
        <dbReference type="SAM" id="SignalP"/>
    </source>
</evidence>
<feature type="signal peptide" evidence="4">
    <location>
        <begin position="1"/>
        <end position="20"/>
    </location>
</feature>
<dbReference type="PANTHER" id="PTHR32347">
    <property type="entry name" value="EFFLUX SYSTEM COMPONENT YKNX-RELATED"/>
    <property type="match status" value="1"/>
</dbReference>
<dbReference type="Gene3D" id="2.40.30.170">
    <property type="match status" value="1"/>
</dbReference>
<keyword evidence="4" id="KW-0732">Signal</keyword>
<dbReference type="RefSeq" id="WP_330196403.1">
    <property type="nucleotide sequence ID" value="NZ_JAZDRO010000003.1"/>
</dbReference>
<evidence type="ECO:0000313" key="8">
    <source>
        <dbReference type="Proteomes" id="UP001310692"/>
    </source>
</evidence>
<comment type="similarity">
    <text evidence="2">Belongs to the membrane fusion protein (MFP) (TC 8.A.1) family.</text>
</comment>
<dbReference type="InterPro" id="IPR006143">
    <property type="entry name" value="RND_pump_MFP"/>
</dbReference>
<feature type="chain" id="PRO_5046434228" evidence="4">
    <location>
        <begin position="21"/>
        <end position="404"/>
    </location>
</feature>
<evidence type="ECO:0000256" key="2">
    <source>
        <dbReference type="ARBA" id="ARBA00009477"/>
    </source>
</evidence>
<dbReference type="InterPro" id="IPR058792">
    <property type="entry name" value="Beta-barrel_RND_2"/>
</dbReference>
<comment type="subcellular location">
    <subcellularLocation>
        <location evidence="1">Cell envelope</location>
    </subcellularLocation>
</comment>
<dbReference type="Gene3D" id="1.10.287.470">
    <property type="entry name" value="Helix hairpin bin"/>
    <property type="match status" value="1"/>
</dbReference>
<evidence type="ECO:0000259" key="6">
    <source>
        <dbReference type="Pfam" id="PF25954"/>
    </source>
</evidence>
<gene>
    <name evidence="7" type="ORF">V0U35_09180</name>
</gene>
<feature type="domain" description="Multidrug resistance protein MdtA-like barrel-sandwich hybrid" evidence="5">
    <location>
        <begin position="54"/>
        <end position="207"/>
    </location>
</feature>
<evidence type="ECO:0000259" key="5">
    <source>
        <dbReference type="Pfam" id="PF25917"/>
    </source>
</evidence>
<dbReference type="EMBL" id="JAZDRO010000003">
    <property type="protein sequence ID" value="MEE2566852.1"/>
    <property type="molecule type" value="Genomic_DNA"/>
</dbReference>